<reference evidence="4" key="1">
    <citation type="submission" date="2025-08" db="UniProtKB">
        <authorList>
            <consortium name="RefSeq"/>
        </authorList>
    </citation>
    <scope>IDENTIFICATION</scope>
</reference>
<dbReference type="SUPFAM" id="SSF49723">
    <property type="entry name" value="Lipase/lipooxygenase domain (PLAT/LH2 domain)"/>
    <property type="match status" value="1"/>
</dbReference>
<dbReference type="Pfam" id="PF01477">
    <property type="entry name" value="PLAT"/>
    <property type="match status" value="1"/>
</dbReference>
<dbReference type="GeneID" id="106144208"/>
<keyword evidence="3" id="KW-1185">Reference proteome</keyword>
<dbReference type="Proteomes" id="UP000694915">
    <property type="component" value="Linkage group LG5"/>
</dbReference>
<dbReference type="InterPro" id="IPR052970">
    <property type="entry name" value="Inner_ear_hair_cell_LOXHD"/>
</dbReference>
<gene>
    <name evidence="4" type="primary">LOC106144208</name>
</gene>
<sequence>MPVRFQRGQVEAFQIEAVSLGNLKRVLLRCEASDTSQGLYCEKIVVQETGTVSESVFTCERWIPFMSQGLRHSEIELYCQDED</sequence>
<dbReference type="InterPro" id="IPR001024">
    <property type="entry name" value="PLAT/LH2_dom"/>
</dbReference>
<dbReference type="PROSITE" id="PS50095">
    <property type="entry name" value="PLAT"/>
    <property type="match status" value="1"/>
</dbReference>
<evidence type="ECO:0000259" key="2">
    <source>
        <dbReference type="PROSITE" id="PS50095"/>
    </source>
</evidence>
<name>A0ABM1AS65_MICOH</name>
<dbReference type="RefSeq" id="XP_013207295.1">
    <property type="nucleotide sequence ID" value="XM_013351841.2"/>
</dbReference>
<dbReference type="PANTHER" id="PTHR45901">
    <property type="entry name" value="PROTEIN CBG12474"/>
    <property type="match status" value="1"/>
</dbReference>
<dbReference type="PANTHER" id="PTHR45901:SF7">
    <property type="entry name" value="OXYGEN-REGULATED PROTEIN 1"/>
    <property type="match status" value="1"/>
</dbReference>
<comment type="caution">
    <text evidence="1">Lacks conserved residue(s) required for the propagation of feature annotation.</text>
</comment>
<evidence type="ECO:0000256" key="1">
    <source>
        <dbReference type="PROSITE-ProRule" id="PRU00152"/>
    </source>
</evidence>
<dbReference type="Gene3D" id="2.60.60.20">
    <property type="entry name" value="PLAT/LH2 domain"/>
    <property type="match status" value="1"/>
</dbReference>
<evidence type="ECO:0000313" key="4">
    <source>
        <dbReference type="RefSeq" id="XP_013207295.1"/>
    </source>
</evidence>
<protein>
    <submittedName>
        <fullName evidence="4">Lipoxygenase homology domain-containing protein 1</fullName>
    </submittedName>
</protein>
<proteinExistence type="predicted"/>
<dbReference type="InterPro" id="IPR036392">
    <property type="entry name" value="PLAT/LH2_dom_sf"/>
</dbReference>
<accession>A0ABM1AS65</accession>
<evidence type="ECO:0000313" key="3">
    <source>
        <dbReference type="Proteomes" id="UP000694915"/>
    </source>
</evidence>
<feature type="domain" description="PLAT" evidence="2">
    <location>
        <begin position="1"/>
        <end position="77"/>
    </location>
</feature>
<organism evidence="3 4">
    <name type="scientific">Microtus ochrogaster</name>
    <name type="common">Prairie vole</name>
    <dbReference type="NCBI Taxonomy" id="79684"/>
    <lineage>
        <taxon>Eukaryota</taxon>
        <taxon>Metazoa</taxon>
        <taxon>Chordata</taxon>
        <taxon>Craniata</taxon>
        <taxon>Vertebrata</taxon>
        <taxon>Euteleostomi</taxon>
        <taxon>Mammalia</taxon>
        <taxon>Eutheria</taxon>
        <taxon>Euarchontoglires</taxon>
        <taxon>Glires</taxon>
        <taxon>Rodentia</taxon>
        <taxon>Myomorpha</taxon>
        <taxon>Muroidea</taxon>
        <taxon>Cricetidae</taxon>
        <taxon>Arvicolinae</taxon>
        <taxon>Microtus</taxon>
    </lineage>
</organism>